<name>A0A1I4K4I8_9BACI</name>
<dbReference type="RefSeq" id="WP_091483019.1">
    <property type="nucleotide sequence ID" value="NZ_FOTR01000003.1"/>
</dbReference>
<proteinExistence type="predicted"/>
<feature type="transmembrane region" description="Helical" evidence="1">
    <location>
        <begin position="97"/>
        <end position="116"/>
    </location>
</feature>
<dbReference type="EMBL" id="FOTR01000003">
    <property type="protein sequence ID" value="SFL73690.1"/>
    <property type="molecule type" value="Genomic_DNA"/>
</dbReference>
<feature type="transmembrane region" description="Helical" evidence="1">
    <location>
        <begin position="180"/>
        <end position="206"/>
    </location>
</feature>
<dbReference type="Proteomes" id="UP000198565">
    <property type="component" value="Unassembled WGS sequence"/>
</dbReference>
<sequence>MGGFLSQYISQNWMDMIVSLFIGIIATLIFVQKNPNSSVQNNTDIREVRGYIKKIIIIKEPSIQRKENDNSVIFLILILGAIASFFFIKYYSVILDVYASVIVVILTSTLGIAIKLYRNNQYDKLNRFWTLILFAINAFNLWNLSIMSKLDLTNVDVTSFSAMIESIGISGLTDYFYRTLGFFTAMLPNIVSILLLVHIIAVNKLLIKNNRFSIWIVRHTIIFTKPLFLLTMTFLVVVISLLFTSGIAYEFIGSLNS</sequence>
<accession>A0A1I4K4I8</accession>
<dbReference type="STRING" id="334253.SAMN04487943_103351"/>
<feature type="transmembrane region" description="Helical" evidence="1">
    <location>
        <begin position="128"/>
        <end position="146"/>
    </location>
</feature>
<keyword evidence="3" id="KW-1185">Reference proteome</keyword>
<evidence type="ECO:0000313" key="3">
    <source>
        <dbReference type="Proteomes" id="UP000198565"/>
    </source>
</evidence>
<keyword evidence="1" id="KW-0812">Transmembrane</keyword>
<feature type="transmembrane region" description="Helical" evidence="1">
    <location>
        <begin position="72"/>
        <end position="91"/>
    </location>
</feature>
<organism evidence="2 3">
    <name type="scientific">Gracilibacillus orientalis</name>
    <dbReference type="NCBI Taxonomy" id="334253"/>
    <lineage>
        <taxon>Bacteria</taxon>
        <taxon>Bacillati</taxon>
        <taxon>Bacillota</taxon>
        <taxon>Bacilli</taxon>
        <taxon>Bacillales</taxon>
        <taxon>Bacillaceae</taxon>
        <taxon>Gracilibacillus</taxon>
    </lineage>
</organism>
<feature type="transmembrane region" description="Helical" evidence="1">
    <location>
        <begin position="227"/>
        <end position="249"/>
    </location>
</feature>
<evidence type="ECO:0000313" key="2">
    <source>
        <dbReference type="EMBL" id="SFL73690.1"/>
    </source>
</evidence>
<feature type="transmembrane region" description="Helical" evidence="1">
    <location>
        <begin position="12"/>
        <end position="31"/>
    </location>
</feature>
<dbReference type="OrthoDB" id="2628420at2"/>
<reference evidence="3" key="1">
    <citation type="submission" date="2016-10" db="EMBL/GenBank/DDBJ databases">
        <authorList>
            <person name="Varghese N."/>
            <person name="Submissions S."/>
        </authorList>
    </citation>
    <scope>NUCLEOTIDE SEQUENCE [LARGE SCALE GENOMIC DNA]</scope>
    <source>
        <strain evidence="3">CGMCC 1.4250</strain>
    </source>
</reference>
<dbReference type="AlphaFoldDB" id="A0A1I4K4I8"/>
<keyword evidence="1" id="KW-1133">Transmembrane helix</keyword>
<evidence type="ECO:0000256" key="1">
    <source>
        <dbReference type="SAM" id="Phobius"/>
    </source>
</evidence>
<keyword evidence="1" id="KW-0472">Membrane</keyword>
<gene>
    <name evidence="2" type="ORF">SAMN04487943_103351</name>
</gene>
<protein>
    <submittedName>
        <fullName evidence="2">Uncharacterized protein</fullName>
    </submittedName>
</protein>